<dbReference type="EMBL" id="ABEU02000011">
    <property type="protein sequence ID" value="PNR44857.1"/>
    <property type="molecule type" value="Genomic_DNA"/>
</dbReference>
<evidence type="ECO:0000313" key="3">
    <source>
        <dbReference type="Proteomes" id="UP000006727"/>
    </source>
</evidence>
<reference evidence="1 3" key="2">
    <citation type="journal article" date="2018" name="Plant J.">
        <title>The Physcomitrella patens chromosome-scale assembly reveals moss genome structure and evolution.</title>
        <authorList>
            <person name="Lang D."/>
            <person name="Ullrich K.K."/>
            <person name="Murat F."/>
            <person name="Fuchs J."/>
            <person name="Jenkins J."/>
            <person name="Haas F.B."/>
            <person name="Piednoel M."/>
            <person name="Gundlach H."/>
            <person name="Van Bel M."/>
            <person name="Meyberg R."/>
            <person name="Vives C."/>
            <person name="Morata J."/>
            <person name="Symeonidi A."/>
            <person name="Hiss M."/>
            <person name="Muchero W."/>
            <person name="Kamisugi Y."/>
            <person name="Saleh O."/>
            <person name="Blanc G."/>
            <person name="Decker E.L."/>
            <person name="van Gessel N."/>
            <person name="Grimwood J."/>
            <person name="Hayes R.D."/>
            <person name="Graham S.W."/>
            <person name="Gunter L.E."/>
            <person name="McDaniel S.F."/>
            <person name="Hoernstein S.N.W."/>
            <person name="Larsson A."/>
            <person name="Li F.W."/>
            <person name="Perroud P.F."/>
            <person name="Phillips J."/>
            <person name="Ranjan P."/>
            <person name="Rokshar D.S."/>
            <person name="Rothfels C.J."/>
            <person name="Schneider L."/>
            <person name="Shu S."/>
            <person name="Stevenson D.W."/>
            <person name="Thummler F."/>
            <person name="Tillich M."/>
            <person name="Villarreal Aguilar J.C."/>
            <person name="Widiez T."/>
            <person name="Wong G.K."/>
            <person name="Wymore A."/>
            <person name="Zhang Y."/>
            <person name="Zimmer A.D."/>
            <person name="Quatrano R.S."/>
            <person name="Mayer K.F.X."/>
            <person name="Goodstein D."/>
            <person name="Casacuberta J.M."/>
            <person name="Vandepoele K."/>
            <person name="Reski R."/>
            <person name="Cuming A.C."/>
            <person name="Tuskan G.A."/>
            <person name="Maumus F."/>
            <person name="Salse J."/>
            <person name="Schmutz J."/>
            <person name="Rensing S.A."/>
        </authorList>
    </citation>
    <scope>NUCLEOTIDE SEQUENCE [LARGE SCALE GENOMIC DNA]</scope>
    <source>
        <strain evidence="2 3">cv. Gransden 2004</strain>
    </source>
</reference>
<organism evidence="1">
    <name type="scientific">Physcomitrium patens</name>
    <name type="common">Spreading-leaved earth moss</name>
    <name type="synonym">Physcomitrella patens</name>
    <dbReference type="NCBI Taxonomy" id="3218"/>
    <lineage>
        <taxon>Eukaryota</taxon>
        <taxon>Viridiplantae</taxon>
        <taxon>Streptophyta</taxon>
        <taxon>Embryophyta</taxon>
        <taxon>Bryophyta</taxon>
        <taxon>Bryophytina</taxon>
        <taxon>Bryopsida</taxon>
        <taxon>Funariidae</taxon>
        <taxon>Funariales</taxon>
        <taxon>Funariaceae</taxon>
        <taxon>Physcomitrium</taxon>
    </lineage>
</organism>
<keyword evidence="3" id="KW-1185">Reference proteome</keyword>
<dbReference type="AlphaFoldDB" id="A0A2K1JTK3"/>
<sequence>MIFVFVFLIEQTSSQHKRFTHGLVVKEEYLLDQTGPYYFACTEHAICQVVHFCCLGPSTTGCDIGIDYAAFLISNLTDDNICFVKKQSYWEQSHNLGMRGRDPPWTHLTLPPI</sequence>
<dbReference type="Proteomes" id="UP000006727">
    <property type="component" value="Chromosome 11"/>
</dbReference>
<protein>
    <submittedName>
        <fullName evidence="1 2">Uncharacterized protein</fullName>
    </submittedName>
</protein>
<proteinExistence type="predicted"/>
<dbReference type="InParanoid" id="A0A2K1JTK3"/>
<dbReference type="EnsemblPlants" id="Pp3c11_5470V3.1">
    <property type="protein sequence ID" value="Pp3c11_5470V3.1"/>
    <property type="gene ID" value="Pp3c11_5470"/>
</dbReference>
<dbReference type="PaxDb" id="3218-PP1S389_32V6.1"/>
<reference evidence="1 3" key="1">
    <citation type="journal article" date="2008" name="Science">
        <title>The Physcomitrella genome reveals evolutionary insights into the conquest of land by plants.</title>
        <authorList>
            <person name="Rensing S."/>
            <person name="Lang D."/>
            <person name="Zimmer A."/>
            <person name="Terry A."/>
            <person name="Salamov A."/>
            <person name="Shapiro H."/>
            <person name="Nishiyama T."/>
            <person name="Perroud P.-F."/>
            <person name="Lindquist E."/>
            <person name="Kamisugi Y."/>
            <person name="Tanahashi T."/>
            <person name="Sakakibara K."/>
            <person name="Fujita T."/>
            <person name="Oishi K."/>
            <person name="Shin-I T."/>
            <person name="Kuroki Y."/>
            <person name="Toyoda A."/>
            <person name="Suzuki Y."/>
            <person name="Hashimoto A."/>
            <person name="Yamaguchi K."/>
            <person name="Sugano A."/>
            <person name="Kohara Y."/>
            <person name="Fujiyama A."/>
            <person name="Anterola A."/>
            <person name="Aoki S."/>
            <person name="Ashton N."/>
            <person name="Barbazuk W.B."/>
            <person name="Barker E."/>
            <person name="Bennetzen J."/>
            <person name="Bezanilla M."/>
            <person name="Blankenship R."/>
            <person name="Cho S.H."/>
            <person name="Dutcher S."/>
            <person name="Estelle M."/>
            <person name="Fawcett J.A."/>
            <person name="Gundlach H."/>
            <person name="Hanada K."/>
            <person name="Heyl A."/>
            <person name="Hicks K.A."/>
            <person name="Hugh J."/>
            <person name="Lohr M."/>
            <person name="Mayer K."/>
            <person name="Melkozernov A."/>
            <person name="Murata T."/>
            <person name="Nelson D."/>
            <person name="Pils B."/>
            <person name="Prigge M."/>
            <person name="Reiss B."/>
            <person name="Renner T."/>
            <person name="Rombauts S."/>
            <person name="Rushton P."/>
            <person name="Sanderfoot A."/>
            <person name="Schween G."/>
            <person name="Shiu S.-H."/>
            <person name="Stueber K."/>
            <person name="Theodoulou F.L."/>
            <person name="Tu H."/>
            <person name="Van de Peer Y."/>
            <person name="Verrier P.J."/>
            <person name="Waters E."/>
            <person name="Wood A."/>
            <person name="Yang L."/>
            <person name="Cove D."/>
            <person name="Cuming A."/>
            <person name="Hasebe M."/>
            <person name="Lucas S."/>
            <person name="Mishler D.B."/>
            <person name="Reski R."/>
            <person name="Grigoriev I."/>
            <person name="Quatrano R.S."/>
            <person name="Boore J.L."/>
        </authorList>
    </citation>
    <scope>NUCLEOTIDE SEQUENCE [LARGE SCALE GENOMIC DNA]</scope>
    <source>
        <strain evidence="2 3">cv. Gransden 2004</strain>
    </source>
</reference>
<accession>A0A2K1JTK3</accession>
<evidence type="ECO:0000313" key="2">
    <source>
        <dbReference type="EnsemblPlants" id="Pp3c11_5470V3.1"/>
    </source>
</evidence>
<reference evidence="2" key="3">
    <citation type="submission" date="2020-12" db="UniProtKB">
        <authorList>
            <consortium name="EnsemblPlants"/>
        </authorList>
    </citation>
    <scope>IDENTIFICATION</scope>
</reference>
<name>A0A2K1JTK3_PHYPA</name>
<gene>
    <name evidence="1" type="ORF">PHYPA_014627</name>
</gene>
<dbReference type="Gramene" id="Pp3c11_5470V3.1">
    <property type="protein sequence ID" value="Pp3c11_5470V3.1"/>
    <property type="gene ID" value="Pp3c11_5470"/>
</dbReference>
<evidence type="ECO:0000313" key="1">
    <source>
        <dbReference type="EMBL" id="PNR44857.1"/>
    </source>
</evidence>